<dbReference type="KEGG" id="ffu:CLAFUR5_10185"/>
<dbReference type="PANTHER" id="PTHR47843">
    <property type="entry name" value="BTB DOMAIN-CONTAINING PROTEIN-RELATED"/>
    <property type="match status" value="1"/>
</dbReference>
<organism evidence="2 3">
    <name type="scientific">Passalora fulva</name>
    <name type="common">Tomato leaf mold</name>
    <name type="synonym">Cladosporium fulvum</name>
    <dbReference type="NCBI Taxonomy" id="5499"/>
    <lineage>
        <taxon>Eukaryota</taxon>
        <taxon>Fungi</taxon>
        <taxon>Dikarya</taxon>
        <taxon>Ascomycota</taxon>
        <taxon>Pezizomycotina</taxon>
        <taxon>Dothideomycetes</taxon>
        <taxon>Dothideomycetidae</taxon>
        <taxon>Mycosphaerellales</taxon>
        <taxon>Mycosphaerellaceae</taxon>
        <taxon>Fulvia</taxon>
    </lineage>
</organism>
<evidence type="ECO:0000313" key="2">
    <source>
        <dbReference type="EMBL" id="UJO20180.1"/>
    </source>
</evidence>
<proteinExistence type="predicted"/>
<dbReference type="AlphaFoldDB" id="A0A9Q8PD10"/>
<dbReference type="InterPro" id="IPR011333">
    <property type="entry name" value="SKP1/BTB/POZ_sf"/>
</dbReference>
<evidence type="ECO:0000259" key="1">
    <source>
        <dbReference type="PROSITE" id="PS50097"/>
    </source>
</evidence>
<dbReference type="OMA" id="HDAITIH"/>
<dbReference type="Pfam" id="PF00651">
    <property type="entry name" value="BTB"/>
    <property type="match status" value="1"/>
</dbReference>
<dbReference type="InterPro" id="IPR000210">
    <property type="entry name" value="BTB/POZ_dom"/>
</dbReference>
<protein>
    <recommendedName>
        <fullName evidence="1">BTB domain-containing protein</fullName>
    </recommendedName>
</protein>
<dbReference type="PROSITE" id="PS50097">
    <property type="entry name" value="BTB"/>
    <property type="match status" value="1"/>
</dbReference>
<gene>
    <name evidence="2" type="ORF">CLAFUR5_10185</name>
</gene>
<dbReference type="Gene3D" id="3.30.710.10">
    <property type="entry name" value="Potassium Channel Kv1.1, Chain A"/>
    <property type="match status" value="1"/>
</dbReference>
<dbReference type="OrthoDB" id="1022638at2759"/>
<dbReference type="EMBL" id="CP090169">
    <property type="protein sequence ID" value="UJO20180.1"/>
    <property type="molecule type" value="Genomic_DNA"/>
</dbReference>
<evidence type="ECO:0000313" key="3">
    <source>
        <dbReference type="Proteomes" id="UP000756132"/>
    </source>
</evidence>
<dbReference type="Proteomes" id="UP000756132">
    <property type="component" value="Chromosome 7"/>
</dbReference>
<accession>A0A9Q8PD10</accession>
<sequence>MSSDTASTEKKTKKKRYTSNIITLKPGEGHDAITIHEDILRDHSPFFKAALDKKWLDGATREIKLPDDTAEVVAAYVDWLYSRRLELDVPKDTKGRPEPEILALLLRQAEELGTWPSVRCVVAAYAGTPEGSPLRRCLVEIYAARMTIHWDFREGSYPVAFTMDLLRAMVKQRTVDDTKFYPRRETWFKM</sequence>
<dbReference type="RefSeq" id="XP_047764546.1">
    <property type="nucleotide sequence ID" value="XM_047909333.1"/>
</dbReference>
<dbReference type="SUPFAM" id="SSF54695">
    <property type="entry name" value="POZ domain"/>
    <property type="match status" value="1"/>
</dbReference>
<dbReference type="GeneID" id="71990063"/>
<keyword evidence="3" id="KW-1185">Reference proteome</keyword>
<dbReference type="PANTHER" id="PTHR47843:SF2">
    <property type="entry name" value="BTB DOMAIN-CONTAINING PROTEIN"/>
    <property type="match status" value="1"/>
</dbReference>
<feature type="domain" description="BTB" evidence="1">
    <location>
        <begin position="18"/>
        <end position="89"/>
    </location>
</feature>
<dbReference type="CDD" id="cd18186">
    <property type="entry name" value="BTB_POZ_ZBTB_KLHL-like"/>
    <property type="match status" value="1"/>
</dbReference>
<name>A0A9Q8PD10_PASFU</name>
<reference evidence="2" key="2">
    <citation type="journal article" date="2022" name="Microb. Genom.">
        <title>A chromosome-scale genome assembly of the tomato pathogen Cladosporium fulvum reveals a compartmentalized genome architecture and the presence of a dispensable chromosome.</title>
        <authorList>
            <person name="Zaccaron A.Z."/>
            <person name="Chen L.H."/>
            <person name="Samaras A."/>
            <person name="Stergiopoulos I."/>
        </authorList>
    </citation>
    <scope>NUCLEOTIDE SEQUENCE</scope>
    <source>
        <strain evidence="2">Race5_Kim</strain>
    </source>
</reference>
<reference evidence="2" key="1">
    <citation type="submission" date="2021-12" db="EMBL/GenBank/DDBJ databases">
        <authorList>
            <person name="Zaccaron A."/>
            <person name="Stergiopoulos I."/>
        </authorList>
    </citation>
    <scope>NUCLEOTIDE SEQUENCE</scope>
    <source>
        <strain evidence="2">Race5_Kim</strain>
    </source>
</reference>